<dbReference type="EMBL" id="JH793297">
    <property type="protein sequence ID" value="ELQ34671.1"/>
    <property type="molecule type" value="Genomic_DNA"/>
</dbReference>
<evidence type="ECO:0000313" key="3">
    <source>
        <dbReference type="EMBL" id="ELQ34671.1"/>
    </source>
</evidence>
<dbReference type="AlphaFoldDB" id="A0AA97NQX5"/>
<feature type="compositionally biased region" description="Polar residues" evidence="1">
    <location>
        <begin position="369"/>
        <end position="396"/>
    </location>
</feature>
<feature type="compositionally biased region" description="Polar residues" evidence="1">
    <location>
        <begin position="175"/>
        <end position="188"/>
    </location>
</feature>
<accession>A0AA97NQX5</accession>
<gene>
    <name evidence="3" type="ORF">OOU_Y34scaffold00749g6</name>
</gene>
<feature type="compositionally biased region" description="Polar residues" evidence="1">
    <location>
        <begin position="516"/>
        <end position="525"/>
    </location>
</feature>
<feature type="compositionally biased region" description="Polar residues" evidence="1">
    <location>
        <begin position="561"/>
        <end position="570"/>
    </location>
</feature>
<feature type="region of interest" description="Disordered" evidence="1">
    <location>
        <begin position="512"/>
        <end position="570"/>
    </location>
</feature>
<protein>
    <submittedName>
        <fullName evidence="3">Uncharacterized protein</fullName>
    </submittedName>
</protein>
<keyword evidence="2" id="KW-0472">Membrane</keyword>
<keyword evidence="2" id="KW-0812">Transmembrane</keyword>
<organism evidence="3">
    <name type="scientific">Pyricularia oryzae (strain Y34)</name>
    <name type="common">Rice blast fungus</name>
    <name type="synonym">Magnaporthe oryzae</name>
    <dbReference type="NCBI Taxonomy" id="1143189"/>
    <lineage>
        <taxon>Eukaryota</taxon>
        <taxon>Fungi</taxon>
        <taxon>Dikarya</taxon>
        <taxon>Ascomycota</taxon>
        <taxon>Pezizomycotina</taxon>
        <taxon>Sordariomycetes</taxon>
        <taxon>Sordariomycetidae</taxon>
        <taxon>Magnaporthales</taxon>
        <taxon>Pyriculariaceae</taxon>
        <taxon>Pyricularia</taxon>
    </lineage>
</organism>
<feature type="compositionally biased region" description="Polar residues" evidence="1">
    <location>
        <begin position="542"/>
        <end position="554"/>
    </location>
</feature>
<keyword evidence="2" id="KW-1133">Transmembrane helix</keyword>
<name>A0AA97NQX5_PYRO3</name>
<sequence length="570" mass="61605">MPNVSSTPALLATERKPSFVQFAVPLINSEPPSPPAPTLSPWGAARHDCGHRLVLCHLFCSVPGGLVWGQIQVQFECCATLTEPTTLARVFKANTASTGHRRSDQFAYIVAAIICGIVVLGVLWILIRSVRARHPEPKYIPTPFLKGLWTRWTPSNLNYQRPAAGSDNRWGGASRNGSPTAGGNTNSQDSREPMRSSPGATAAVDRHASVRSIMTLPAYRTKANDGEEVLGVAGERDGIDVVVEMPTAEQEEAMRDEEMDALFQIRQARRRQLAEREERYARREQARNANDAVAMRAIRHEQREARAQNTEEIEALRVIQEQTKLARQRAVSAVSYAGIGEVRHDGTRARANSHESERTGLLSDAASIAVSSRPPTSLSARTLSSQGRQRSGSELSIDTARSRPVSPGFPTGGSTISRASSRSVTPTVTPRRMSHAGSSPELIDAAEADLGEGGTLPPDYEEINISDGASASVHSLPSGRNTPLHEPPPEYTGPVRNPDYHRMSRHVADLLASRGPGSTHSSPDLASNGRGSGSPNNSNRSTPQLPSINLQSVPQIVIEPSTATSPRRQF</sequence>
<feature type="transmembrane region" description="Helical" evidence="2">
    <location>
        <begin position="106"/>
        <end position="127"/>
    </location>
</feature>
<feature type="compositionally biased region" description="Polar residues" evidence="1">
    <location>
        <begin position="412"/>
        <end position="428"/>
    </location>
</feature>
<proteinExistence type="predicted"/>
<evidence type="ECO:0000256" key="2">
    <source>
        <dbReference type="SAM" id="Phobius"/>
    </source>
</evidence>
<feature type="compositionally biased region" description="Polar residues" evidence="1">
    <location>
        <begin position="470"/>
        <end position="481"/>
    </location>
</feature>
<feature type="region of interest" description="Disordered" evidence="1">
    <location>
        <begin position="470"/>
        <end position="500"/>
    </location>
</feature>
<feature type="region of interest" description="Disordered" evidence="1">
    <location>
        <begin position="163"/>
        <end position="206"/>
    </location>
</feature>
<feature type="compositionally biased region" description="Basic and acidic residues" evidence="1">
    <location>
        <begin position="345"/>
        <end position="358"/>
    </location>
</feature>
<dbReference type="Proteomes" id="UP000011086">
    <property type="component" value="Unassembled WGS sequence"/>
</dbReference>
<reference evidence="3" key="1">
    <citation type="journal article" date="2012" name="PLoS Genet.">
        <title>Comparative analysis of the genomes of two field isolates of the rice blast fungus Magnaporthe oryzae.</title>
        <authorList>
            <person name="Xue M."/>
            <person name="Yang J."/>
            <person name="Li Z."/>
            <person name="Hu S."/>
            <person name="Yao N."/>
            <person name="Dean R.A."/>
            <person name="Zhao W."/>
            <person name="Shen M."/>
            <person name="Zhang H."/>
            <person name="Li C."/>
            <person name="Liu L."/>
            <person name="Cao L."/>
            <person name="Xu X."/>
            <person name="Xing Y."/>
            <person name="Hsiang T."/>
            <person name="Zhang Z."/>
            <person name="Xu J.R."/>
            <person name="Peng Y.L."/>
        </authorList>
    </citation>
    <scope>NUCLEOTIDE SEQUENCE</scope>
    <source>
        <strain evidence="3">Y34</strain>
    </source>
</reference>
<feature type="region of interest" description="Disordered" evidence="1">
    <location>
        <begin position="345"/>
        <end position="440"/>
    </location>
</feature>
<feature type="compositionally biased region" description="Low complexity" evidence="1">
    <location>
        <begin position="527"/>
        <end position="541"/>
    </location>
</feature>
<evidence type="ECO:0000256" key="1">
    <source>
        <dbReference type="SAM" id="MobiDB-lite"/>
    </source>
</evidence>